<evidence type="ECO:0000256" key="7">
    <source>
        <dbReference type="ARBA" id="ARBA00022617"/>
    </source>
</evidence>
<evidence type="ECO:0000313" key="18">
    <source>
        <dbReference type="Proteomes" id="UP000027463"/>
    </source>
</evidence>
<accession>A0ABR4TUK2</accession>
<evidence type="ECO:0000313" key="17">
    <source>
        <dbReference type="EMBL" id="KEO59744.1"/>
    </source>
</evidence>
<name>A0ABR4TUK2_9PROT</name>
<dbReference type="PIRSF" id="PIRSF006105">
    <property type="entry name" value="NapB"/>
    <property type="match status" value="1"/>
</dbReference>
<dbReference type="PANTHER" id="PTHR38604:SF1">
    <property type="entry name" value="PERIPLASMIC NITRATE REDUCTASE, ELECTRON TRANSFER SUBUNIT"/>
    <property type="match status" value="1"/>
</dbReference>
<keyword evidence="9 16" id="KW-0732">Signal</keyword>
<evidence type="ECO:0000256" key="12">
    <source>
        <dbReference type="ARBA" id="ARBA00023004"/>
    </source>
</evidence>
<comment type="caution">
    <text evidence="17">The sequence shown here is derived from an EMBL/GenBank/DDBJ whole genome shotgun (WGS) entry which is preliminary data.</text>
</comment>
<reference evidence="17 18" key="1">
    <citation type="submission" date="2013-07" db="EMBL/GenBank/DDBJ databases">
        <title>Thalassospira permensis NBRC 106175 Genome Sequencing.</title>
        <authorList>
            <person name="Lai Q."/>
            <person name="Shao Z."/>
        </authorList>
    </citation>
    <scope>NUCLEOTIDE SEQUENCE [LARGE SCALE GENOMIC DNA]</scope>
    <source>
        <strain evidence="17 18">NBRC 106175</strain>
    </source>
</reference>
<dbReference type="Pfam" id="PF03892">
    <property type="entry name" value="NapB"/>
    <property type="match status" value="1"/>
</dbReference>
<evidence type="ECO:0000256" key="2">
    <source>
        <dbReference type="ARBA" id="ARBA00004418"/>
    </source>
</evidence>
<evidence type="ECO:0000256" key="1">
    <source>
        <dbReference type="ARBA" id="ARBA00002599"/>
    </source>
</evidence>
<feature type="region of interest" description="Disordered" evidence="15">
    <location>
        <begin position="36"/>
        <end position="71"/>
    </location>
</feature>
<evidence type="ECO:0000256" key="9">
    <source>
        <dbReference type="ARBA" id="ARBA00022729"/>
    </source>
</evidence>
<dbReference type="InterPro" id="IPR005591">
    <property type="entry name" value="NapB"/>
</dbReference>
<dbReference type="InterPro" id="IPR036280">
    <property type="entry name" value="Multihaem_cyt_sf"/>
</dbReference>
<keyword evidence="8" id="KW-0479">Metal-binding</keyword>
<dbReference type="EMBL" id="AUNC01000001">
    <property type="protein sequence ID" value="KEO59744.1"/>
    <property type="molecule type" value="Genomic_DNA"/>
</dbReference>
<evidence type="ECO:0000256" key="5">
    <source>
        <dbReference type="ARBA" id="ARBA00013773"/>
    </source>
</evidence>
<keyword evidence="10 14" id="KW-0574">Periplasm</keyword>
<sequence length="159" mass="17774">MREETMKMTPKWLMALAIIAIAGAAYAAEPITTLRSTAPDQESEAPRISNFEDTDQKRPRNYPEQPPTIPHDIEGYQIDKNANKCLSCHARSRTGESGAPMVSITHFMDRDGQFLAAVSPRRYFCTQCHVPQRQVEPLVGNSFVDIDALLPNNSTRIAE</sequence>
<evidence type="ECO:0000256" key="16">
    <source>
        <dbReference type="SAM" id="SignalP"/>
    </source>
</evidence>
<evidence type="ECO:0000256" key="11">
    <source>
        <dbReference type="ARBA" id="ARBA00022982"/>
    </source>
</evidence>
<dbReference type="Gene3D" id="1.10.1130.10">
    <property type="entry name" value="Flavocytochrome C3, Chain A"/>
    <property type="match status" value="1"/>
</dbReference>
<keyword evidence="18" id="KW-1185">Reference proteome</keyword>
<comment type="subcellular location">
    <subcellularLocation>
        <location evidence="2 14">Periplasm</location>
    </subcellularLocation>
</comment>
<feature type="chain" id="PRO_5047248047" description="Periplasmic nitrate reductase, electron transfer subunit" evidence="16">
    <location>
        <begin position="28"/>
        <end position="159"/>
    </location>
</feature>
<dbReference type="SUPFAM" id="SSF48695">
    <property type="entry name" value="Multiheme cytochromes"/>
    <property type="match status" value="1"/>
</dbReference>
<evidence type="ECO:0000256" key="10">
    <source>
        <dbReference type="ARBA" id="ARBA00022764"/>
    </source>
</evidence>
<keyword evidence="6 14" id="KW-0813">Transport</keyword>
<dbReference type="PANTHER" id="PTHR38604">
    <property type="entry name" value="PERIPLASMIC NITRATE REDUCTASE, ELECTRON TRANSFER SUBUNIT"/>
    <property type="match status" value="1"/>
</dbReference>
<evidence type="ECO:0000256" key="13">
    <source>
        <dbReference type="ARBA" id="ARBA00031832"/>
    </source>
</evidence>
<comment type="subunit">
    <text evidence="4 14">Component of the periplasmic nitrate reductase NapAB complex composed of NapA and NapB.</text>
</comment>
<keyword evidence="11 14" id="KW-0249">Electron transport</keyword>
<evidence type="ECO:0000256" key="14">
    <source>
        <dbReference type="PIRNR" id="PIRNR006105"/>
    </source>
</evidence>
<evidence type="ECO:0000256" key="4">
    <source>
        <dbReference type="ARBA" id="ARBA00011752"/>
    </source>
</evidence>
<evidence type="ECO:0000256" key="6">
    <source>
        <dbReference type="ARBA" id="ARBA00022448"/>
    </source>
</evidence>
<evidence type="ECO:0000256" key="15">
    <source>
        <dbReference type="SAM" id="MobiDB-lite"/>
    </source>
</evidence>
<gene>
    <name evidence="17" type="ORF">SMB34_01790</name>
</gene>
<evidence type="ECO:0000256" key="8">
    <source>
        <dbReference type="ARBA" id="ARBA00022723"/>
    </source>
</evidence>
<keyword evidence="12" id="KW-0408">Iron</keyword>
<feature type="signal peptide" evidence="16">
    <location>
        <begin position="1"/>
        <end position="27"/>
    </location>
</feature>
<comment type="similarity">
    <text evidence="3 14">Belongs to the NapB family.</text>
</comment>
<proteinExistence type="inferred from homology"/>
<evidence type="ECO:0000256" key="3">
    <source>
        <dbReference type="ARBA" id="ARBA00007368"/>
    </source>
</evidence>
<organism evidence="17 18">
    <name type="scientific">Thalassospira permensis NBRC 106175</name>
    <dbReference type="NCBI Taxonomy" id="1353532"/>
    <lineage>
        <taxon>Bacteria</taxon>
        <taxon>Pseudomonadati</taxon>
        <taxon>Pseudomonadota</taxon>
        <taxon>Alphaproteobacteria</taxon>
        <taxon>Rhodospirillales</taxon>
        <taxon>Thalassospiraceae</taxon>
        <taxon>Thalassospira</taxon>
    </lineage>
</organism>
<keyword evidence="7" id="KW-0349">Heme</keyword>
<protein>
    <recommendedName>
        <fullName evidence="5 14">Periplasmic nitrate reductase, electron transfer subunit</fullName>
    </recommendedName>
    <alternativeName>
        <fullName evidence="13 14">Diheme cytochrome c NapB</fullName>
    </alternativeName>
</protein>
<comment type="function">
    <text evidence="1">Electron transfer subunit of the periplasmic nitrate reductase complex NapAB. Receives electrons from the membrane-anchored tetraheme c-type NapC protein and transfers these to NapA subunit, thus allowing electron flow between membrane and periplasm. Essential for periplasmic nitrate reduction with nitrate as the terminal electron acceptor.</text>
</comment>
<dbReference type="Proteomes" id="UP000027463">
    <property type="component" value="Unassembled WGS sequence"/>
</dbReference>